<dbReference type="PANTHER" id="PTHR23048">
    <property type="entry name" value="MYOSIN LIGHT CHAIN 1, 3"/>
    <property type="match status" value="1"/>
</dbReference>
<dbReference type="GO" id="GO:0016460">
    <property type="term" value="C:myosin II complex"/>
    <property type="evidence" value="ECO:0007669"/>
    <property type="project" value="TreeGrafter"/>
</dbReference>
<gene>
    <name evidence="5" type="ORF">BSAL_62140</name>
</gene>
<dbReference type="EMBL" id="CYKH01000314">
    <property type="protein sequence ID" value="CUF39582.1"/>
    <property type="molecule type" value="Genomic_DNA"/>
</dbReference>
<feature type="signal peptide" evidence="3">
    <location>
        <begin position="1"/>
        <end position="19"/>
    </location>
</feature>
<reference evidence="6" key="1">
    <citation type="submission" date="2015-09" db="EMBL/GenBank/DDBJ databases">
        <authorList>
            <consortium name="Pathogen Informatics"/>
        </authorList>
    </citation>
    <scope>NUCLEOTIDE SEQUENCE [LARGE SCALE GENOMIC DNA]</scope>
    <source>
        <strain evidence="6">Lake Konstanz</strain>
    </source>
</reference>
<dbReference type="VEuPathDB" id="TriTrypDB:BSAL_62140"/>
<dbReference type="Gene3D" id="1.10.238.10">
    <property type="entry name" value="EF-hand"/>
    <property type="match status" value="1"/>
</dbReference>
<evidence type="ECO:0000256" key="2">
    <source>
        <dbReference type="SAM" id="MobiDB-lite"/>
    </source>
</evidence>
<dbReference type="InterPro" id="IPR011992">
    <property type="entry name" value="EF-hand-dom_pair"/>
</dbReference>
<feature type="chain" id="PRO_5006621507" description="EF-hand domain-containing protein" evidence="3">
    <location>
        <begin position="20"/>
        <end position="305"/>
    </location>
</feature>
<dbReference type="AlphaFoldDB" id="A0A0S4IRK8"/>
<dbReference type="PANTHER" id="PTHR23048:SF0">
    <property type="entry name" value="CALMODULIN LIKE 3"/>
    <property type="match status" value="1"/>
</dbReference>
<evidence type="ECO:0000256" key="1">
    <source>
        <dbReference type="ARBA" id="ARBA00022737"/>
    </source>
</evidence>
<accession>A0A0S4IRK8</accession>
<keyword evidence="6" id="KW-1185">Reference proteome</keyword>
<evidence type="ECO:0000259" key="4">
    <source>
        <dbReference type="PROSITE" id="PS50222"/>
    </source>
</evidence>
<name>A0A0S4IRK8_BODSA</name>
<evidence type="ECO:0000313" key="6">
    <source>
        <dbReference type="Proteomes" id="UP000051952"/>
    </source>
</evidence>
<organism evidence="5 6">
    <name type="scientific">Bodo saltans</name>
    <name type="common">Flagellated protozoan</name>
    <dbReference type="NCBI Taxonomy" id="75058"/>
    <lineage>
        <taxon>Eukaryota</taxon>
        <taxon>Discoba</taxon>
        <taxon>Euglenozoa</taxon>
        <taxon>Kinetoplastea</taxon>
        <taxon>Metakinetoplastina</taxon>
        <taxon>Eubodonida</taxon>
        <taxon>Bodonidae</taxon>
        <taxon>Bodo</taxon>
    </lineage>
</organism>
<feature type="region of interest" description="Disordered" evidence="2">
    <location>
        <begin position="110"/>
        <end position="176"/>
    </location>
</feature>
<sequence length="305" mass="34259">MKCCCPLVFHENWIAFMLCTPFVTVKTHITMSTPEKKRRMPSVLTSDVHNEAELIFGILENKDKKLISYLDCLTLLRGIGMNPTQEDMDLLKESMAEPINRLTEWRLEQEAKAEKERKKEEAKKGGDKKEAKKPDPKKDGKKDGKKDAKGAADGPPPAEGSPEAEEAEKLRKKREPAEEMKNIDWNIFISCIEPLYRDNHVEQEEIVAALRVFDINGIGRMTRSELARIVTTNGESVLSPAEEKQLHDVLPEDFTLEELAARIQGTYVPPTQEELDAIAAREREAREAALAAERAAAVDDPLAGL</sequence>
<proteinExistence type="predicted"/>
<dbReference type="InterPro" id="IPR002048">
    <property type="entry name" value="EF_hand_dom"/>
</dbReference>
<dbReference type="OMA" id="NIFIHCA"/>
<dbReference type="SUPFAM" id="SSF47473">
    <property type="entry name" value="EF-hand"/>
    <property type="match status" value="1"/>
</dbReference>
<evidence type="ECO:0000256" key="3">
    <source>
        <dbReference type="SAM" id="SignalP"/>
    </source>
</evidence>
<dbReference type="Proteomes" id="UP000051952">
    <property type="component" value="Unassembled WGS sequence"/>
</dbReference>
<dbReference type="InterPro" id="IPR050230">
    <property type="entry name" value="CALM/Myosin/TropC-like"/>
</dbReference>
<feature type="domain" description="EF-hand" evidence="4">
    <location>
        <begin position="201"/>
        <end position="236"/>
    </location>
</feature>
<keyword evidence="3" id="KW-0732">Signal</keyword>
<dbReference type="OrthoDB" id="276346at2759"/>
<evidence type="ECO:0000313" key="5">
    <source>
        <dbReference type="EMBL" id="CUF39582.1"/>
    </source>
</evidence>
<dbReference type="GO" id="GO:0005509">
    <property type="term" value="F:calcium ion binding"/>
    <property type="evidence" value="ECO:0007669"/>
    <property type="project" value="InterPro"/>
</dbReference>
<feature type="compositionally biased region" description="Basic and acidic residues" evidence="2">
    <location>
        <begin position="110"/>
        <end position="150"/>
    </location>
</feature>
<protein>
    <recommendedName>
        <fullName evidence="4">EF-hand domain-containing protein</fullName>
    </recommendedName>
</protein>
<dbReference type="PROSITE" id="PS50222">
    <property type="entry name" value="EF_HAND_2"/>
    <property type="match status" value="1"/>
</dbReference>
<keyword evidence="1" id="KW-0677">Repeat</keyword>